<dbReference type="InterPro" id="IPR004038">
    <property type="entry name" value="Ribosomal_eL8/eL30/eS12/Gad45"/>
</dbReference>
<dbReference type="AlphaFoldDB" id="A0A9P6GVA6"/>
<evidence type="ECO:0000313" key="3">
    <source>
        <dbReference type="Proteomes" id="UP000740883"/>
    </source>
</evidence>
<dbReference type="OrthoDB" id="5364946at2759"/>
<dbReference type="Gene3D" id="3.30.1330.30">
    <property type="match status" value="1"/>
</dbReference>
<name>A0A9P6GVA6_9MICR</name>
<comment type="caution">
    <text evidence="2">The sequence shown here is derived from an EMBL/GenBank/DDBJ whole genome shotgun (WGS) entry which is preliminary data.</text>
</comment>
<keyword evidence="3" id="KW-1185">Reference proteome</keyword>
<keyword evidence="2" id="KW-0687">Ribonucleoprotein</keyword>
<dbReference type="GO" id="GO:1990904">
    <property type="term" value="C:ribonucleoprotein complex"/>
    <property type="evidence" value="ECO:0007669"/>
    <property type="project" value="UniProtKB-KW"/>
</dbReference>
<sequence length="106" mass="12160">MIKIASPLADKKITKMINGIIQETEKPITGVKASQKRILNEEKGILVLTGDTTPMDLITHLPALCEEKKIKYIFVESRHQLKGEYTCVFIKKDQNNEKIMELYEKL</sequence>
<dbReference type="EMBL" id="SBJO01000607">
    <property type="protein sequence ID" value="KAF9760556.1"/>
    <property type="molecule type" value="Genomic_DNA"/>
</dbReference>
<gene>
    <name evidence="2" type="ORF">NGRA_3133</name>
</gene>
<organism evidence="2 3">
    <name type="scientific">Nosema granulosis</name>
    <dbReference type="NCBI Taxonomy" id="83296"/>
    <lineage>
        <taxon>Eukaryota</taxon>
        <taxon>Fungi</taxon>
        <taxon>Fungi incertae sedis</taxon>
        <taxon>Microsporidia</taxon>
        <taxon>Nosematidae</taxon>
        <taxon>Nosema</taxon>
    </lineage>
</organism>
<evidence type="ECO:0000259" key="1">
    <source>
        <dbReference type="Pfam" id="PF01248"/>
    </source>
</evidence>
<dbReference type="InterPro" id="IPR029064">
    <property type="entry name" value="Ribosomal_eL30-like_sf"/>
</dbReference>
<protein>
    <submittedName>
        <fullName evidence="2">H/ACA ribonucleoprotein complex subunit 2-like protein</fullName>
    </submittedName>
</protein>
<dbReference type="SUPFAM" id="SSF55315">
    <property type="entry name" value="L30e-like"/>
    <property type="match status" value="1"/>
</dbReference>
<reference evidence="2 3" key="1">
    <citation type="journal article" date="2020" name="Genome Biol. Evol.">
        <title>Comparative genomics of strictly vertically transmitted, feminizing microsporidia endosymbionts of amphipod crustaceans.</title>
        <authorList>
            <person name="Cormier A."/>
            <person name="Chebbi M.A."/>
            <person name="Giraud I."/>
            <person name="Wattier R."/>
            <person name="Teixeira M."/>
            <person name="Gilbert C."/>
            <person name="Rigaud T."/>
            <person name="Cordaux R."/>
        </authorList>
    </citation>
    <scope>NUCLEOTIDE SEQUENCE [LARGE SCALE GENOMIC DNA]</scope>
    <source>
        <strain evidence="2 3">Ou3-Ou53</strain>
    </source>
</reference>
<feature type="domain" description="Ribosomal protein eL8/eL30/eS12/Gadd45" evidence="1">
    <location>
        <begin position="23"/>
        <end position="81"/>
    </location>
</feature>
<dbReference type="Pfam" id="PF01248">
    <property type="entry name" value="Ribosomal_L7Ae"/>
    <property type="match status" value="1"/>
</dbReference>
<dbReference type="Proteomes" id="UP000740883">
    <property type="component" value="Unassembled WGS sequence"/>
</dbReference>
<proteinExistence type="predicted"/>
<evidence type="ECO:0000313" key="2">
    <source>
        <dbReference type="EMBL" id="KAF9760556.1"/>
    </source>
</evidence>
<accession>A0A9P6GVA6</accession>